<feature type="compositionally biased region" description="Polar residues" evidence="1">
    <location>
        <begin position="350"/>
        <end position="362"/>
    </location>
</feature>
<feature type="compositionally biased region" description="Polar residues" evidence="1">
    <location>
        <begin position="461"/>
        <end position="470"/>
    </location>
</feature>
<name>A0A811K085_9BILA</name>
<evidence type="ECO:0000256" key="1">
    <source>
        <dbReference type="SAM" id="MobiDB-lite"/>
    </source>
</evidence>
<feature type="compositionally biased region" description="Polar residues" evidence="1">
    <location>
        <begin position="398"/>
        <end position="410"/>
    </location>
</feature>
<evidence type="ECO:0000313" key="3">
    <source>
        <dbReference type="EMBL" id="CAD5209212.1"/>
    </source>
</evidence>
<organism evidence="3 4">
    <name type="scientific">Bursaphelenchus okinawaensis</name>
    <dbReference type="NCBI Taxonomy" id="465554"/>
    <lineage>
        <taxon>Eukaryota</taxon>
        <taxon>Metazoa</taxon>
        <taxon>Ecdysozoa</taxon>
        <taxon>Nematoda</taxon>
        <taxon>Chromadorea</taxon>
        <taxon>Rhabditida</taxon>
        <taxon>Tylenchina</taxon>
        <taxon>Tylenchomorpha</taxon>
        <taxon>Aphelenchoidea</taxon>
        <taxon>Aphelenchoididae</taxon>
        <taxon>Bursaphelenchus</taxon>
    </lineage>
</organism>
<keyword evidence="2" id="KW-0472">Membrane</keyword>
<feature type="compositionally biased region" description="Polar residues" evidence="1">
    <location>
        <begin position="424"/>
        <end position="445"/>
    </location>
</feature>
<feature type="compositionally biased region" description="Basic and acidic residues" evidence="1">
    <location>
        <begin position="446"/>
        <end position="460"/>
    </location>
</feature>
<comment type="caution">
    <text evidence="3">The sequence shown here is derived from an EMBL/GenBank/DDBJ whole genome shotgun (WGS) entry which is preliminary data.</text>
</comment>
<feature type="region of interest" description="Disordered" evidence="1">
    <location>
        <begin position="333"/>
        <end position="491"/>
    </location>
</feature>
<accession>A0A811K085</accession>
<dbReference type="Proteomes" id="UP000614601">
    <property type="component" value="Unassembled WGS sequence"/>
</dbReference>
<feature type="compositionally biased region" description="Polar residues" evidence="1">
    <location>
        <begin position="371"/>
        <end position="391"/>
    </location>
</feature>
<reference evidence="3" key="1">
    <citation type="submission" date="2020-09" db="EMBL/GenBank/DDBJ databases">
        <authorList>
            <person name="Kikuchi T."/>
        </authorList>
    </citation>
    <scope>NUCLEOTIDE SEQUENCE</scope>
    <source>
        <strain evidence="3">SH1</strain>
    </source>
</reference>
<dbReference type="AlphaFoldDB" id="A0A811K085"/>
<keyword evidence="2" id="KW-0812">Transmembrane</keyword>
<proteinExistence type="predicted"/>
<keyword evidence="4" id="KW-1185">Reference proteome</keyword>
<evidence type="ECO:0000313" key="4">
    <source>
        <dbReference type="Proteomes" id="UP000614601"/>
    </source>
</evidence>
<dbReference type="Proteomes" id="UP000783686">
    <property type="component" value="Unassembled WGS sequence"/>
</dbReference>
<dbReference type="EMBL" id="CAJFCW020000002">
    <property type="protein sequence ID" value="CAG9088749.1"/>
    <property type="molecule type" value="Genomic_DNA"/>
</dbReference>
<keyword evidence="2" id="KW-1133">Transmembrane helix</keyword>
<sequence length="491" mass="54982">MEFDASFLLKILVANALQKRDGKVICAKFVSFKHNAQDTSVTRSITPVCPHYSNSPTTKAFKYDRTDVADLHYVFSLKDIDNLYAYGKNKNNAFYAFNFNHDKPFYNFFETEKKYWMVGNVVLLQGDNPTLYFFNGKGLVPMNNNVNLFYEKVVGSTETGDLWLRKDKCKKLEAKEDNYNLVDYDCKDPEQLLLSLSALKEIGANLNKDEASANDFAILYYEQASATIPPTTTTLITTTETEAPSDDIDLFTTSTCHLGERQILLPNLHQLPHGVFGDWPYLIGAIVACVVIFAAVIYCTFKSKINRMCRNMKIHWNESKESRSKKLALHKLQKKLKGSRKDKNGKTQKKTSNNSQDGNSTPKKAEKLRLSGNSQDNASISSNSHSAVEPQNQEEENVPTTRASTPSVPNQAADFPTGREKTEPGTSKQGTARPGTSSQKTQAETSQKEQASRGESRKQETSAAESQDQVAPQMGTPKSKRNMPEKSKKNK</sequence>
<protein>
    <submittedName>
        <fullName evidence="3">Uncharacterized protein</fullName>
    </submittedName>
</protein>
<feature type="compositionally biased region" description="Basic and acidic residues" evidence="1">
    <location>
        <begin position="482"/>
        <end position="491"/>
    </location>
</feature>
<feature type="transmembrane region" description="Helical" evidence="2">
    <location>
        <begin position="279"/>
        <end position="301"/>
    </location>
</feature>
<dbReference type="EMBL" id="CAJFDH010000002">
    <property type="protein sequence ID" value="CAD5209212.1"/>
    <property type="molecule type" value="Genomic_DNA"/>
</dbReference>
<gene>
    <name evidence="3" type="ORF">BOKJ2_LOCUS2567</name>
</gene>
<evidence type="ECO:0000256" key="2">
    <source>
        <dbReference type="SAM" id="Phobius"/>
    </source>
</evidence>